<feature type="transmembrane region" description="Helical" evidence="1">
    <location>
        <begin position="265"/>
        <end position="289"/>
    </location>
</feature>
<feature type="transmembrane region" description="Helical" evidence="1">
    <location>
        <begin position="29"/>
        <end position="46"/>
    </location>
</feature>
<keyword evidence="1" id="KW-0472">Membrane</keyword>
<keyword evidence="1" id="KW-0812">Transmembrane</keyword>
<dbReference type="Proteomes" id="UP000184036">
    <property type="component" value="Unassembled WGS sequence"/>
</dbReference>
<dbReference type="RefSeq" id="WP_143151752.1">
    <property type="nucleotide sequence ID" value="NZ_FQWE01000007.1"/>
</dbReference>
<evidence type="ECO:0000313" key="2">
    <source>
        <dbReference type="EMBL" id="SHG26981.1"/>
    </source>
</evidence>
<proteinExistence type="predicted"/>
<sequence length="343" mass="41262">MIPIIVALIVTFLSYYFAALSNLHSRKFTIYVLGFIVSSAILRWIIDVELNNDYYYYFDFQIFHKPTSFLSYLLNEPYLYSVYAFFTLFIDSKKDVFLAMYWFNFSISTLFFIWLLFRNDIEKWKKIVLFSIHYFLFSYGVLRNAPAYILFAMYFYYTFRNQKFNWVLLTPIMHISSLLVLVTYFHKWRHYFKMLILIPLFLVVTFVILRPSLEKITAFSSILSKIDIYSQGIPTVGFLHILFFMFIFFLIGLGFYFYRSKMLHPILITTMLFYGVTFFINPVVAHRFSPYILFALLLFPFDKMKNEKIVFIMNRLTILLFPLFVYSLFSAHRTEGFKALFFN</sequence>
<evidence type="ECO:0000256" key="1">
    <source>
        <dbReference type="SAM" id="Phobius"/>
    </source>
</evidence>
<feature type="transmembrane region" description="Helical" evidence="1">
    <location>
        <begin position="129"/>
        <end position="157"/>
    </location>
</feature>
<keyword evidence="3" id="KW-1185">Reference proteome</keyword>
<protein>
    <recommendedName>
        <fullName evidence="4">EpsG family protein</fullName>
    </recommendedName>
</protein>
<name>A0A1M5IFE0_9FLAO</name>
<dbReference type="EMBL" id="FQWE01000007">
    <property type="protein sequence ID" value="SHG26981.1"/>
    <property type="molecule type" value="Genomic_DNA"/>
</dbReference>
<evidence type="ECO:0008006" key="4">
    <source>
        <dbReference type="Google" id="ProtNLM"/>
    </source>
</evidence>
<feature type="transmembrane region" description="Helical" evidence="1">
    <location>
        <begin position="309"/>
        <end position="329"/>
    </location>
</feature>
<dbReference type="OrthoDB" id="1342034at2"/>
<feature type="transmembrane region" description="Helical" evidence="1">
    <location>
        <begin position="163"/>
        <end position="182"/>
    </location>
</feature>
<keyword evidence="1" id="KW-1133">Transmembrane helix</keyword>
<dbReference type="AlphaFoldDB" id="A0A1M5IFE0"/>
<gene>
    <name evidence="2" type="ORF">SAMN05444396_10717</name>
</gene>
<feature type="transmembrane region" description="Helical" evidence="1">
    <location>
        <begin position="96"/>
        <end position="117"/>
    </location>
</feature>
<feature type="transmembrane region" description="Helical" evidence="1">
    <location>
        <begin position="233"/>
        <end position="258"/>
    </location>
</feature>
<reference evidence="3" key="1">
    <citation type="submission" date="2016-11" db="EMBL/GenBank/DDBJ databases">
        <authorList>
            <person name="Varghese N."/>
            <person name="Submissions S."/>
        </authorList>
    </citation>
    <scope>NUCLEOTIDE SEQUENCE [LARGE SCALE GENOMIC DNA]</scope>
    <source>
        <strain evidence="3">DSM 19741</strain>
    </source>
</reference>
<accession>A0A1M5IFE0</accession>
<feature type="transmembrane region" description="Helical" evidence="1">
    <location>
        <begin position="194"/>
        <end position="213"/>
    </location>
</feature>
<organism evidence="2 3">
    <name type="scientific">Flavobacterium segetis</name>
    <dbReference type="NCBI Taxonomy" id="271157"/>
    <lineage>
        <taxon>Bacteria</taxon>
        <taxon>Pseudomonadati</taxon>
        <taxon>Bacteroidota</taxon>
        <taxon>Flavobacteriia</taxon>
        <taxon>Flavobacteriales</taxon>
        <taxon>Flavobacteriaceae</taxon>
        <taxon>Flavobacterium</taxon>
    </lineage>
</organism>
<evidence type="ECO:0000313" key="3">
    <source>
        <dbReference type="Proteomes" id="UP000184036"/>
    </source>
</evidence>